<evidence type="ECO:0000313" key="1">
    <source>
        <dbReference type="EMBL" id="QRC97535.1"/>
    </source>
</evidence>
<dbReference type="AlphaFoldDB" id="A0A7U2F6Q5"/>
<gene>
    <name evidence="1" type="ORF">JI435_434970</name>
</gene>
<dbReference type="VEuPathDB" id="FungiDB:JI435_434970"/>
<protein>
    <submittedName>
        <fullName evidence="1">Uncharacterized protein</fullName>
    </submittedName>
</protein>
<organism evidence="1 2">
    <name type="scientific">Phaeosphaeria nodorum (strain SN15 / ATCC MYA-4574 / FGSC 10173)</name>
    <name type="common">Glume blotch fungus</name>
    <name type="synonym">Parastagonospora nodorum</name>
    <dbReference type="NCBI Taxonomy" id="321614"/>
    <lineage>
        <taxon>Eukaryota</taxon>
        <taxon>Fungi</taxon>
        <taxon>Dikarya</taxon>
        <taxon>Ascomycota</taxon>
        <taxon>Pezizomycotina</taxon>
        <taxon>Dothideomycetes</taxon>
        <taxon>Pleosporomycetidae</taxon>
        <taxon>Pleosporales</taxon>
        <taxon>Pleosporineae</taxon>
        <taxon>Phaeosphaeriaceae</taxon>
        <taxon>Parastagonospora</taxon>
    </lineage>
</organism>
<dbReference type="EMBL" id="CP069029">
    <property type="protein sequence ID" value="QRC97535.1"/>
    <property type="molecule type" value="Genomic_DNA"/>
</dbReference>
<reference evidence="2" key="1">
    <citation type="journal article" date="2021" name="BMC Genomics">
        <title>Chromosome-level genome assembly and manually-curated proteome of model necrotroph Parastagonospora nodorum Sn15 reveals a genome-wide trove of candidate effector homologs, and redundancy of virulence-related functions within an accessory chromosome.</title>
        <authorList>
            <person name="Bertazzoni S."/>
            <person name="Jones D.A.B."/>
            <person name="Phan H.T."/>
            <person name="Tan K.-C."/>
            <person name="Hane J.K."/>
        </authorList>
    </citation>
    <scope>NUCLEOTIDE SEQUENCE [LARGE SCALE GENOMIC DNA]</scope>
    <source>
        <strain evidence="2">SN15 / ATCC MYA-4574 / FGSC 10173)</strain>
    </source>
</reference>
<accession>A0A7U2F6Q5</accession>
<evidence type="ECO:0000313" key="2">
    <source>
        <dbReference type="Proteomes" id="UP000663193"/>
    </source>
</evidence>
<proteinExistence type="predicted"/>
<name>A0A7U2F6Q5_PHANO</name>
<dbReference type="Proteomes" id="UP000663193">
    <property type="component" value="Chromosome 7"/>
</dbReference>
<sequence>MSLSSELLPPPNTYANQKLHTRTQWPSLNPSLKAPMTSQTPRVMQDIAKWIPLRAHASPLHNLHANLNLWSHALTIMSSQHITPKKFLASHVPVYLPFPLHVGNTGCGIVRLLAWLAETMSVKSPTEPGNAHLTEVGERFTFVRGREFRDERCGLIQL</sequence>
<keyword evidence="2" id="KW-1185">Reference proteome</keyword>